<dbReference type="PANTHER" id="PTHR30267:SF2">
    <property type="entry name" value="PROTEIN PRKA"/>
    <property type="match status" value="1"/>
</dbReference>
<comment type="caution">
    <text evidence="2">The sequence shown here is derived from an EMBL/GenBank/DDBJ whole genome shotgun (WGS) entry which is preliminary data.</text>
</comment>
<dbReference type="Pfam" id="PF08298">
    <property type="entry name" value="AAA_PrkA"/>
    <property type="match status" value="1"/>
</dbReference>
<sequence>MDILQQIERHREEEESLKWEGTFAEYLEIVKQNPEVAQTAHSRIYNMIYDAGVEELEDGRKHYKFFDGEIYGLEESIERLVEEYFHPAAKRLDVRKRILLLMGPVSGGKSTIVTMLKRGLEQYSRTDRGAIYAIKGCPMHEDPLHLIPQHMRDDFYKEYGIKIEGNLSPLNMMRLEKEYGGRIEDVKVERIFLSEDRRTGIGTFSPSDPKSQDIADLTGSIDFSTIAEYGSESDPRAYRFDGELNKANRGLMEFQEMLKCDEKFLWHLLSLTQEGNFKAGRFALISADEMIVAHTNEAEYQAFINDKKNEALQSRMIVMPVPYNLKVSEEERIYEKMINESDISDVHIAPHALKVAAIFTILTRLEESKKQGVDVLTKLRLYNEENVEGFNQQDVDELKKEFPEEGMDGIDPRYVINRISSAIIRKGLNSINALDVLRAIKEGLDQHASINEEDRERYLNYISVARKEYDEIAKKEVQKAFVYSYEESAKTLMNNYLDNVEAYCNKNKIQDPLTGEEMNPDEKLMRSIEEQIGISENAKKAFREEILIRISAYARKGQKFDYSSHERLREAIQKKLFADLKDVVKITTSTQTPDEDQLKKINEVIARLIDDYGYNSVSANELLRYVGSLLNR</sequence>
<accession>A0A840QPP6</accession>
<dbReference type="PANTHER" id="PTHR30267">
    <property type="entry name" value="PROTEIN KINASE PRKA"/>
    <property type="match status" value="1"/>
</dbReference>
<organism evidence="2 3">
    <name type="scientific">Texcoconibacillus texcoconensis</name>
    <dbReference type="NCBI Taxonomy" id="1095777"/>
    <lineage>
        <taxon>Bacteria</taxon>
        <taxon>Bacillati</taxon>
        <taxon>Bacillota</taxon>
        <taxon>Bacilli</taxon>
        <taxon>Bacillales</taxon>
        <taxon>Bacillaceae</taxon>
        <taxon>Texcoconibacillus</taxon>
    </lineage>
</organism>
<dbReference type="RefSeq" id="WP_184663784.1">
    <property type="nucleotide sequence ID" value="NZ_JACHHB010000005.1"/>
</dbReference>
<dbReference type="AlphaFoldDB" id="A0A840QPP6"/>
<dbReference type="SUPFAM" id="SSF52540">
    <property type="entry name" value="P-loop containing nucleoside triphosphate hydrolases"/>
    <property type="match status" value="1"/>
</dbReference>
<protein>
    <submittedName>
        <fullName evidence="2">Serine protein kinase</fullName>
    </submittedName>
</protein>
<proteinExistence type="predicted"/>
<evidence type="ECO:0000313" key="3">
    <source>
        <dbReference type="Proteomes" id="UP000551878"/>
    </source>
</evidence>
<feature type="domain" description="PrkA AAA" evidence="1">
    <location>
        <begin position="21"/>
        <end position="372"/>
    </location>
</feature>
<dbReference type="InterPro" id="IPR013153">
    <property type="entry name" value="Prk_AAA"/>
</dbReference>
<name>A0A840QPP6_9BACI</name>
<keyword evidence="3" id="KW-1185">Reference proteome</keyword>
<evidence type="ECO:0000259" key="1">
    <source>
        <dbReference type="SMART" id="SM00763"/>
    </source>
</evidence>
<keyword evidence="2" id="KW-0808">Transferase</keyword>
<dbReference type="SMART" id="SM00763">
    <property type="entry name" value="AAA_PrkA"/>
    <property type="match status" value="1"/>
</dbReference>
<keyword evidence="2" id="KW-0418">Kinase</keyword>
<dbReference type="PIRSF" id="PIRSF000549">
    <property type="entry name" value="Ser_prot_kin"/>
    <property type="match status" value="1"/>
</dbReference>
<dbReference type="Pfam" id="PF06798">
    <property type="entry name" value="PrkA"/>
    <property type="match status" value="1"/>
</dbReference>
<evidence type="ECO:0000313" key="2">
    <source>
        <dbReference type="EMBL" id="MBB5173340.1"/>
    </source>
</evidence>
<dbReference type="GO" id="GO:0004672">
    <property type="term" value="F:protein kinase activity"/>
    <property type="evidence" value="ECO:0007669"/>
    <property type="project" value="InterPro"/>
</dbReference>
<dbReference type="EMBL" id="JACHHB010000005">
    <property type="protein sequence ID" value="MBB5173340.1"/>
    <property type="molecule type" value="Genomic_DNA"/>
</dbReference>
<dbReference type="Gene3D" id="3.40.50.300">
    <property type="entry name" value="P-loop containing nucleotide triphosphate hydrolases"/>
    <property type="match status" value="1"/>
</dbReference>
<dbReference type="InterPro" id="IPR010650">
    <property type="entry name" value="PrkA_C"/>
</dbReference>
<dbReference type="InterPro" id="IPR016230">
    <property type="entry name" value="PrkA/YeaG"/>
</dbReference>
<dbReference type="InterPro" id="IPR027417">
    <property type="entry name" value="P-loop_NTPase"/>
</dbReference>
<reference evidence="2 3" key="1">
    <citation type="submission" date="2020-08" db="EMBL/GenBank/DDBJ databases">
        <title>Genomic Encyclopedia of Type Strains, Phase IV (KMG-IV): sequencing the most valuable type-strain genomes for metagenomic binning, comparative biology and taxonomic classification.</title>
        <authorList>
            <person name="Goeker M."/>
        </authorList>
    </citation>
    <scope>NUCLEOTIDE SEQUENCE [LARGE SCALE GENOMIC DNA]</scope>
    <source>
        <strain evidence="2 3">DSM 24696</strain>
    </source>
</reference>
<dbReference type="Proteomes" id="UP000551878">
    <property type="component" value="Unassembled WGS sequence"/>
</dbReference>
<gene>
    <name evidence="2" type="ORF">HNQ41_001509</name>
</gene>